<reference evidence="1" key="1">
    <citation type="submission" date="2018-05" db="EMBL/GenBank/DDBJ databases">
        <authorList>
            <person name="Lanie J.A."/>
            <person name="Ng W.-L."/>
            <person name="Kazmierczak K.M."/>
            <person name="Andrzejewski T.M."/>
            <person name="Davidsen T.M."/>
            <person name="Wayne K.J."/>
            <person name="Tettelin H."/>
            <person name="Glass J.I."/>
            <person name="Rusch D."/>
            <person name="Podicherti R."/>
            <person name="Tsui H.-C.T."/>
            <person name="Winkler M.E."/>
        </authorList>
    </citation>
    <scope>NUCLEOTIDE SEQUENCE</scope>
</reference>
<sequence length="52" mass="6020">MFPSISYVVPFQNLPSLNSSMLFLIQFSTTKSKLIDYCTYSQQSTDYKKVTK</sequence>
<dbReference type="EMBL" id="UINC01114316">
    <property type="protein sequence ID" value="SVC84539.1"/>
    <property type="molecule type" value="Genomic_DNA"/>
</dbReference>
<gene>
    <name evidence="1" type="ORF">METZ01_LOCUS337393</name>
</gene>
<name>A0A382QG93_9ZZZZ</name>
<protein>
    <submittedName>
        <fullName evidence="1">Uncharacterized protein</fullName>
    </submittedName>
</protein>
<accession>A0A382QG93</accession>
<dbReference type="AlphaFoldDB" id="A0A382QG93"/>
<organism evidence="1">
    <name type="scientific">marine metagenome</name>
    <dbReference type="NCBI Taxonomy" id="408172"/>
    <lineage>
        <taxon>unclassified sequences</taxon>
        <taxon>metagenomes</taxon>
        <taxon>ecological metagenomes</taxon>
    </lineage>
</organism>
<evidence type="ECO:0000313" key="1">
    <source>
        <dbReference type="EMBL" id="SVC84539.1"/>
    </source>
</evidence>
<proteinExistence type="predicted"/>